<keyword evidence="2" id="KW-0472">Membrane</keyword>
<dbReference type="RefSeq" id="WP_126416458.1">
    <property type="nucleotide sequence ID" value="NZ_LR134476.1"/>
</dbReference>
<dbReference type="SUPFAM" id="SSF49785">
    <property type="entry name" value="Galactose-binding domain-like"/>
    <property type="match status" value="1"/>
</dbReference>
<proteinExistence type="predicted"/>
<dbReference type="KEGG" id="tbw:NCTC13354_01048"/>
<feature type="transmembrane region" description="Helical" evidence="2">
    <location>
        <begin position="322"/>
        <end position="342"/>
    </location>
</feature>
<dbReference type="Gene3D" id="1.10.510.10">
    <property type="entry name" value="Transferase(Phosphotransferase) domain 1"/>
    <property type="match status" value="1"/>
</dbReference>
<dbReference type="InterPro" id="IPR008979">
    <property type="entry name" value="Galactose-bd-like_sf"/>
</dbReference>
<sequence>MIAGRFELEKPYKGNADAWIARDTALSRQVRVMKVDDDAVIDAARRAALIVDPHLVPILQVVAEEKAYVSEIPQGKPLADYLTGRPNAELVHVVMGEVTRVIAKASRRGVHHLQVNAHCIYIGDDVTLDGLGVHAALAGIDTDADPVKLERDEARGLTVLIASLLLGRDMPEADEHDAVIAEAAELDTPMAGLLRQERDGDGAASAADLSLRFTPWGKLPNKIEWPALDSAALPKPASTLEQVEDVIDDRLNIDERHQLKSEVEWPSLTEVPKAAPKTVEEPIDVAPEVSEPAPKVSEPAPAVSVAAPEATDEEPTLNSSRFVLAFFGILVVVIGFFAIKALTAPFDPVTLQDPDSDIVREETEPAEPAEPAEPPAPEPTNPPAIAQATLVSPDAGMIAGTDPATLDNPSSVGNAVDGNPGTQWKTWTYVNASMAPMSGIGLHIELQDEAVVSEVVLDTQSTGGNIQIRDTVPDAPSSGKVVAEGTLQAGETTFTLNEPLKTRSFIMWITELPKNGAGENQLIVNEIKVK</sequence>
<evidence type="ECO:0000313" key="3">
    <source>
        <dbReference type="EMBL" id="VEI13336.1"/>
    </source>
</evidence>
<dbReference type="Proteomes" id="UP000269542">
    <property type="component" value="Chromosome"/>
</dbReference>
<name>A0A3S4VAM9_9ACTO</name>
<feature type="compositionally biased region" description="Pro residues" evidence="1">
    <location>
        <begin position="371"/>
        <end position="382"/>
    </location>
</feature>
<protein>
    <submittedName>
        <fullName evidence="3">Uncharacterized protein</fullName>
    </submittedName>
</protein>
<feature type="region of interest" description="Disordered" evidence="1">
    <location>
        <begin position="360"/>
        <end position="419"/>
    </location>
</feature>
<evidence type="ECO:0000313" key="4">
    <source>
        <dbReference type="Proteomes" id="UP000269542"/>
    </source>
</evidence>
<evidence type="ECO:0000256" key="2">
    <source>
        <dbReference type="SAM" id="Phobius"/>
    </source>
</evidence>
<dbReference type="AlphaFoldDB" id="A0A3S4VAM9"/>
<dbReference type="EMBL" id="LR134476">
    <property type="protein sequence ID" value="VEI13336.1"/>
    <property type="molecule type" value="Genomic_DNA"/>
</dbReference>
<reference evidence="3 4" key="1">
    <citation type="submission" date="2018-12" db="EMBL/GenBank/DDBJ databases">
        <authorList>
            <consortium name="Pathogen Informatics"/>
        </authorList>
    </citation>
    <scope>NUCLEOTIDE SEQUENCE [LARGE SCALE GENOMIC DNA]</scope>
    <source>
        <strain evidence="3 4">NCTC13354</strain>
    </source>
</reference>
<evidence type="ECO:0000256" key="1">
    <source>
        <dbReference type="SAM" id="MobiDB-lite"/>
    </source>
</evidence>
<keyword evidence="4" id="KW-1185">Reference proteome</keyword>
<accession>A0A3S4VAM9</accession>
<keyword evidence="2" id="KW-1133">Transmembrane helix</keyword>
<gene>
    <name evidence="3" type="ORF">NCTC13354_01048</name>
</gene>
<dbReference type="OrthoDB" id="9786339at2"/>
<organism evidence="3 4">
    <name type="scientific">Trueperella bialowiezensis</name>
    <dbReference type="NCBI Taxonomy" id="312285"/>
    <lineage>
        <taxon>Bacteria</taxon>
        <taxon>Bacillati</taxon>
        <taxon>Actinomycetota</taxon>
        <taxon>Actinomycetes</taxon>
        <taxon>Actinomycetales</taxon>
        <taxon>Actinomycetaceae</taxon>
        <taxon>Trueperella</taxon>
    </lineage>
</organism>
<keyword evidence="2" id="KW-0812">Transmembrane</keyword>
<feature type="region of interest" description="Disordered" evidence="1">
    <location>
        <begin position="289"/>
        <end position="315"/>
    </location>
</feature>
<feature type="compositionally biased region" description="Low complexity" evidence="1">
    <location>
        <begin position="290"/>
        <end position="309"/>
    </location>
</feature>